<dbReference type="InterPro" id="IPR045924">
    <property type="entry name" value="DUF6343"/>
</dbReference>
<dbReference type="Proteomes" id="UP001501480">
    <property type="component" value="Unassembled WGS sequence"/>
</dbReference>
<keyword evidence="3" id="KW-1185">Reference proteome</keyword>
<name>A0ABN2W6S7_9ACTN</name>
<comment type="caution">
    <text evidence="2">The sequence shown here is derived from an EMBL/GenBank/DDBJ whole genome shotgun (WGS) entry which is preliminary data.</text>
</comment>
<evidence type="ECO:0000313" key="2">
    <source>
        <dbReference type="EMBL" id="GAA2085248.1"/>
    </source>
</evidence>
<accession>A0ABN2W6S7</accession>
<organism evidence="2 3">
    <name type="scientific">Aeromicrobium halocynthiae</name>
    <dbReference type="NCBI Taxonomy" id="560557"/>
    <lineage>
        <taxon>Bacteria</taxon>
        <taxon>Bacillati</taxon>
        <taxon>Actinomycetota</taxon>
        <taxon>Actinomycetes</taxon>
        <taxon>Propionibacteriales</taxon>
        <taxon>Nocardioidaceae</taxon>
        <taxon>Aeromicrobium</taxon>
    </lineage>
</organism>
<dbReference type="RefSeq" id="WP_344330066.1">
    <property type="nucleotide sequence ID" value="NZ_BAAAPY010000015.1"/>
</dbReference>
<sequence>MWGDRSGREPVRARSPLRMRRRTAMVGALLCVGAAVTVALLGPAPQATWLAGVLVAASIAGVVDATVITRRLRRQDR</sequence>
<proteinExistence type="predicted"/>
<dbReference type="EMBL" id="BAAAPY010000015">
    <property type="protein sequence ID" value="GAA2085248.1"/>
    <property type="molecule type" value="Genomic_DNA"/>
</dbReference>
<evidence type="ECO:0000256" key="1">
    <source>
        <dbReference type="SAM" id="Phobius"/>
    </source>
</evidence>
<evidence type="ECO:0000313" key="3">
    <source>
        <dbReference type="Proteomes" id="UP001501480"/>
    </source>
</evidence>
<dbReference type="Pfam" id="PF19870">
    <property type="entry name" value="DUF6343"/>
    <property type="match status" value="1"/>
</dbReference>
<feature type="transmembrane region" description="Helical" evidence="1">
    <location>
        <begin position="21"/>
        <end position="41"/>
    </location>
</feature>
<keyword evidence="1" id="KW-0472">Membrane</keyword>
<reference evidence="2 3" key="1">
    <citation type="journal article" date="2019" name="Int. J. Syst. Evol. Microbiol.">
        <title>The Global Catalogue of Microorganisms (GCM) 10K type strain sequencing project: providing services to taxonomists for standard genome sequencing and annotation.</title>
        <authorList>
            <consortium name="The Broad Institute Genomics Platform"/>
            <consortium name="The Broad Institute Genome Sequencing Center for Infectious Disease"/>
            <person name="Wu L."/>
            <person name="Ma J."/>
        </authorList>
    </citation>
    <scope>NUCLEOTIDE SEQUENCE [LARGE SCALE GENOMIC DNA]</scope>
    <source>
        <strain evidence="2 3">JCM 15749</strain>
    </source>
</reference>
<keyword evidence="1" id="KW-1133">Transmembrane helix</keyword>
<keyword evidence="1" id="KW-0812">Transmembrane</keyword>
<feature type="transmembrane region" description="Helical" evidence="1">
    <location>
        <begin position="47"/>
        <end position="68"/>
    </location>
</feature>
<protein>
    <submittedName>
        <fullName evidence="2">Uncharacterized protein</fullName>
    </submittedName>
</protein>
<gene>
    <name evidence="2" type="ORF">GCM10009821_28460</name>
</gene>